<dbReference type="SUPFAM" id="SSF56112">
    <property type="entry name" value="Protein kinase-like (PK-like)"/>
    <property type="match status" value="1"/>
</dbReference>
<protein>
    <submittedName>
        <fullName evidence="2">Uncharacterized protein</fullName>
    </submittedName>
</protein>
<dbReference type="Proteomes" id="UP000094960">
    <property type="component" value="Chromosome"/>
</dbReference>
<reference evidence="3" key="1">
    <citation type="submission" date="2016-09" db="EMBL/GenBank/DDBJ databases">
        <title>Streptomyces puniciscabiei strain:TW1S1 Genome sequencing and assembly.</title>
        <authorList>
            <person name="Kim M.-K."/>
            <person name="Kim S.B."/>
        </authorList>
    </citation>
    <scope>NUCLEOTIDE SEQUENCE [LARGE SCALE GENOMIC DNA]</scope>
    <source>
        <strain evidence="3">TW1S1</strain>
    </source>
</reference>
<organism evidence="2 3">
    <name type="scientific">Streptomyces fodineus</name>
    <dbReference type="NCBI Taxonomy" id="1904616"/>
    <lineage>
        <taxon>Bacteria</taxon>
        <taxon>Bacillati</taxon>
        <taxon>Actinomycetota</taxon>
        <taxon>Actinomycetes</taxon>
        <taxon>Kitasatosporales</taxon>
        <taxon>Streptomycetaceae</taxon>
        <taxon>Streptomyces</taxon>
    </lineage>
</organism>
<accession>A0A1D7Y750</accession>
<dbReference type="InterPro" id="IPR011009">
    <property type="entry name" value="Kinase-like_dom_sf"/>
</dbReference>
<proteinExistence type="predicted"/>
<keyword evidence="3" id="KW-1185">Reference proteome</keyword>
<gene>
    <name evidence="2" type="ORF">BFF78_09135</name>
</gene>
<evidence type="ECO:0000256" key="1">
    <source>
        <dbReference type="SAM" id="MobiDB-lite"/>
    </source>
</evidence>
<dbReference type="EMBL" id="CP017248">
    <property type="protein sequence ID" value="AOR31189.1"/>
    <property type="molecule type" value="Genomic_DNA"/>
</dbReference>
<evidence type="ECO:0000313" key="2">
    <source>
        <dbReference type="EMBL" id="AOR31189.1"/>
    </source>
</evidence>
<sequence length="621" mass="63305">MAGRPLSGWSRDTRHGAWHALLPARCGDHVSGALRIDRALLAPEGTRERLAAVVLATARLRLPGLLGTVDLVAEAGEVWLLTARPPAPVLAGILSSADGPRPDAGGAAGILNETAQTLLALHTAGLTHGSLTPDTVVIAPDGIALLAEAGLAAVLGGAPGAVCHAADAGTAAVPVPVPVPVPGEAPFSDRRAADTAAWAALARTLGAAWTRPGTPAAELFARCSATAESDGLAAARAVLVAGRAALPADFLRRTALRAAAAASAPDFAPPKDRHTADPSRPTAVTDKAPASGGAPHEVVRTGKPTEPDHTPEPVLPHDRAATPTPHTRAPSPGPGPHPPTTADELTSAAWAGGEATSVGRAGGGAVPDRRAPVPGSGSHPSAADELTSAGRSGGAAVPDARAPLHGPSPHPSATADQPTTVGRAHRGTAPDVQATVVGKRNRVTRAEAPAGEGSGEILLRFGPGVAVEEQDVLRARWRTAAAVPDRQRPRRRRRGRIVTTAVVAIAAVLLCLLLRPVPAPAVVAVQVQAPAGPLHCGQTADLVGVVTTDGHGGPVTYRWLRADGQDSGELVHTAHRGERRVRVHLRWTVRGPGRFRGTARLSIAHQTAPMEAEASFTYVCP</sequence>
<feature type="compositionally biased region" description="Basic and acidic residues" evidence="1">
    <location>
        <begin position="297"/>
        <end position="320"/>
    </location>
</feature>
<dbReference type="AlphaFoldDB" id="A0A1D7Y750"/>
<name>A0A1D7Y750_9ACTN</name>
<dbReference type="KEGG" id="spun:BFF78_09135"/>
<dbReference type="PRINTS" id="PR01217">
    <property type="entry name" value="PRICHEXTENSN"/>
</dbReference>
<evidence type="ECO:0000313" key="3">
    <source>
        <dbReference type="Proteomes" id="UP000094960"/>
    </source>
</evidence>
<feature type="region of interest" description="Disordered" evidence="1">
    <location>
        <begin position="261"/>
        <end position="450"/>
    </location>
</feature>